<dbReference type="GO" id="GO:0005737">
    <property type="term" value="C:cytoplasm"/>
    <property type="evidence" value="ECO:0007669"/>
    <property type="project" value="InterPro"/>
</dbReference>
<dbReference type="SUPFAM" id="SSF49417">
    <property type="entry name" value="p53-like transcription factors"/>
    <property type="match status" value="1"/>
</dbReference>
<dbReference type="GO" id="GO:0048468">
    <property type="term" value="P:cell development"/>
    <property type="evidence" value="ECO:0007669"/>
    <property type="project" value="UniProtKB-ARBA"/>
</dbReference>
<dbReference type="Gene3D" id="2.60.40.340">
    <property type="entry name" value="Rel homology domain (RHD), DNA-binding domain"/>
    <property type="match status" value="1"/>
</dbReference>
<dbReference type="GO" id="GO:0045944">
    <property type="term" value="P:positive regulation of transcription by RNA polymerase II"/>
    <property type="evidence" value="ECO:0007669"/>
    <property type="project" value="TreeGrafter"/>
</dbReference>
<dbReference type="Proteomes" id="UP000008820">
    <property type="component" value="Chromosome 2"/>
</dbReference>
<dbReference type="InterPro" id="IPR002909">
    <property type="entry name" value="IPT_dom"/>
</dbReference>
<dbReference type="InterPro" id="IPR013783">
    <property type="entry name" value="Ig-like_fold"/>
</dbReference>
<dbReference type="GO" id="GO:0034097">
    <property type="term" value="P:response to cytokine"/>
    <property type="evidence" value="ECO:0007669"/>
    <property type="project" value="TreeGrafter"/>
</dbReference>
<reference evidence="1" key="2">
    <citation type="submission" date="2020-05" db="UniProtKB">
        <authorList>
            <consortium name="EnsemblMetazoa"/>
        </authorList>
    </citation>
    <scope>IDENTIFICATION</scope>
    <source>
        <strain evidence="1">LVP_AGWG</strain>
    </source>
</reference>
<dbReference type="GO" id="GO:0048731">
    <property type="term" value="P:system development"/>
    <property type="evidence" value="ECO:0007669"/>
    <property type="project" value="UniProtKB-ARBA"/>
</dbReference>
<organism evidence="1 2">
    <name type="scientific">Aedes aegypti</name>
    <name type="common">Yellowfever mosquito</name>
    <name type="synonym">Culex aegypti</name>
    <dbReference type="NCBI Taxonomy" id="7159"/>
    <lineage>
        <taxon>Eukaryota</taxon>
        <taxon>Metazoa</taxon>
        <taxon>Ecdysozoa</taxon>
        <taxon>Arthropoda</taxon>
        <taxon>Hexapoda</taxon>
        <taxon>Insecta</taxon>
        <taxon>Pterygota</taxon>
        <taxon>Neoptera</taxon>
        <taxon>Endopterygota</taxon>
        <taxon>Diptera</taxon>
        <taxon>Nematocera</taxon>
        <taxon>Culicoidea</taxon>
        <taxon>Culicidae</taxon>
        <taxon>Culicinae</taxon>
        <taxon>Aedini</taxon>
        <taxon>Aedes</taxon>
        <taxon>Stegomyia</taxon>
    </lineage>
</organism>
<protein>
    <submittedName>
        <fullName evidence="1">Uncharacterized protein</fullName>
    </submittedName>
</protein>
<dbReference type="PANTHER" id="PTHR24169:SF25">
    <property type="entry name" value="DORSAL-RELATED IMMUNITY FACTOR DIF-RELATED"/>
    <property type="match status" value="1"/>
</dbReference>
<dbReference type="InterPro" id="IPR037059">
    <property type="entry name" value="RHD_DNA_bind_dom_sf"/>
</dbReference>
<dbReference type="Gene3D" id="2.60.40.10">
    <property type="entry name" value="Immunoglobulins"/>
    <property type="match status" value="1"/>
</dbReference>
<dbReference type="PANTHER" id="PTHR24169">
    <property type="entry name" value="NUCLEAR FACTOR NF-KAPPA-B PROTEIN"/>
    <property type="match status" value="1"/>
</dbReference>
<dbReference type="PROSITE" id="PS50254">
    <property type="entry name" value="REL_2"/>
    <property type="match status" value="1"/>
</dbReference>
<dbReference type="InterPro" id="IPR014756">
    <property type="entry name" value="Ig_E-set"/>
</dbReference>
<dbReference type="OrthoDB" id="7881762at2759"/>
<name>A0A6I8U9D7_AEDAE</name>
<accession>A0A6I8U9D7</accession>
<sequence length="424" mass="47786">MTSSETRRSYPTVEIIGFQGRAKIVVHCVTTGTPPAHHPHKLVGQNCQDGVCVGYIGPKNDMRFSLSNIGIQCVRRQDVDEELKARFNNYSNPFIAFSDDPSLINVNSLCLCFQAFLETEPNQFDYILPPAISHVIFDKKSKPDLKICHLSDSEAPASGGKKIILLCEKVDKNDIAVRFFKNTSPHSTWEAYGSFSSQDVHKQVALVFMTPAYYDLTITKPVQVYVQLQQPSNSLLSKPIKFTFHPVHNARSADSPSQPQKGLPSFQCLRHQMKISQPNNSFDVNGDPNKSFEAQQDETNNQLDNNQSTVNHSDQHKFTISMQNFYIQWKPNDFSGWENYSDDNSYSDSVSADYSEVDTAENYNIDDLLLCLSSVPKCSRVSLEEKSSRGEISTTEIEQQELHFDQHRAESSASWVSSDSLTML</sequence>
<dbReference type="PRINTS" id="PR00057">
    <property type="entry name" value="NFKBTNSCPFCT"/>
</dbReference>
<gene>
    <name evidence="1" type="primary">110675255</name>
</gene>
<dbReference type="GO" id="GO:0005634">
    <property type="term" value="C:nucleus"/>
    <property type="evidence" value="ECO:0007669"/>
    <property type="project" value="TreeGrafter"/>
</dbReference>
<dbReference type="GO" id="GO:0007249">
    <property type="term" value="P:canonical NF-kappaB signal transduction"/>
    <property type="evidence" value="ECO:0007669"/>
    <property type="project" value="TreeGrafter"/>
</dbReference>
<keyword evidence="2" id="KW-1185">Reference proteome</keyword>
<dbReference type="AlphaFoldDB" id="A0A6I8U9D7"/>
<dbReference type="InterPro" id="IPR032397">
    <property type="entry name" value="RHD_dimer"/>
</dbReference>
<dbReference type="GO" id="GO:0033554">
    <property type="term" value="P:cellular response to stress"/>
    <property type="evidence" value="ECO:0007669"/>
    <property type="project" value="TreeGrafter"/>
</dbReference>
<evidence type="ECO:0000313" key="1">
    <source>
        <dbReference type="EnsemblMetazoa" id="AAEL026504-PA"/>
    </source>
</evidence>
<reference evidence="1 2" key="1">
    <citation type="submission" date="2017-06" db="EMBL/GenBank/DDBJ databases">
        <title>Aedes aegypti genome working group (AGWG) sequencing and assembly.</title>
        <authorList>
            <consortium name="Aedes aegypti Genome Working Group (AGWG)"/>
            <person name="Matthews B.J."/>
        </authorList>
    </citation>
    <scope>NUCLEOTIDE SEQUENCE [LARGE SCALE GENOMIC DNA]</scope>
    <source>
        <strain evidence="1 2">LVP_AGWG</strain>
    </source>
</reference>
<dbReference type="EnsemblMetazoa" id="AAEL026504-RA">
    <property type="protein sequence ID" value="AAEL026504-PA"/>
    <property type="gene ID" value="AAEL026504"/>
</dbReference>
<evidence type="ECO:0000313" key="2">
    <source>
        <dbReference type="Proteomes" id="UP000008820"/>
    </source>
</evidence>
<dbReference type="SMART" id="SM00429">
    <property type="entry name" value="IPT"/>
    <property type="match status" value="1"/>
</dbReference>
<dbReference type="CDD" id="cd07827">
    <property type="entry name" value="RHD-n"/>
    <property type="match status" value="1"/>
</dbReference>
<dbReference type="SUPFAM" id="SSF81296">
    <property type="entry name" value="E set domains"/>
    <property type="match status" value="1"/>
</dbReference>
<dbReference type="GO" id="GO:0038061">
    <property type="term" value="P:non-canonical NF-kappaB signal transduction"/>
    <property type="evidence" value="ECO:0007669"/>
    <property type="project" value="TreeGrafter"/>
</dbReference>
<dbReference type="GO" id="GO:0000981">
    <property type="term" value="F:DNA-binding transcription factor activity, RNA polymerase II-specific"/>
    <property type="evidence" value="ECO:0007669"/>
    <property type="project" value="TreeGrafter"/>
</dbReference>
<dbReference type="InParanoid" id="A0A6I8U9D7"/>
<dbReference type="InterPro" id="IPR008967">
    <property type="entry name" value="p53-like_TF_DNA-bd_sf"/>
</dbReference>
<dbReference type="InterPro" id="IPR000451">
    <property type="entry name" value="NFkB/Dor"/>
</dbReference>
<dbReference type="Pfam" id="PF00554">
    <property type="entry name" value="RHD_DNA_bind"/>
    <property type="match status" value="1"/>
</dbReference>
<dbReference type="InterPro" id="IPR011539">
    <property type="entry name" value="RHD_DNA_bind_dom"/>
</dbReference>
<proteinExistence type="predicted"/>
<dbReference type="GO" id="GO:0045087">
    <property type="term" value="P:innate immune response"/>
    <property type="evidence" value="ECO:0007669"/>
    <property type="project" value="TreeGrafter"/>
</dbReference>
<dbReference type="Pfam" id="PF16179">
    <property type="entry name" value="RHD_dimer"/>
    <property type="match status" value="1"/>
</dbReference>
<dbReference type="GO" id="GO:0000978">
    <property type="term" value="F:RNA polymerase II cis-regulatory region sequence-specific DNA binding"/>
    <property type="evidence" value="ECO:0007669"/>
    <property type="project" value="TreeGrafter"/>
</dbReference>